<evidence type="ECO:0000256" key="5">
    <source>
        <dbReference type="ARBA" id="ARBA00022927"/>
    </source>
</evidence>
<evidence type="ECO:0000256" key="9">
    <source>
        <dbReference type="HAMAP-Rule" id="MF_00422"/>
    </source>
</evidence>
<accession>A0A0P6VHK5</accession>
<keyword evidence="5 9" id="KW-0653">Protein transport</keyword>
<dbReference type="InterPro" id="IPR038379">
    <property type="entry name" value="SecE_sf"/>
</dbReference>
<dbReference type="OrthoDB" id="9812738at2"/>
<dbReference type="GO" id="GO:0009306">
    <property type="term" value="P:protein secretion"/>
    <property type="evidence" value="ECO:0007669"/>
    <property type="project" value="UniProtKB-UniRule"/>
</dbReference>
<keyword evidence="6 9" id="KW-1133">Transmembrane helix</keyword>
<dbReference type="RefSeq" id="WP_054357657.1">
    <property type="nucleotide sequence ID" value="NZ_JAPCYQ010000001.1"/>
</dbReference>
<evidence type="ECO:0000256" key="1">
    <source>
        <dbReference type="ARBA" id="ARBA00004370"/>
    </source>
</evidence>
<dbReference type="PANTHER" id="PTHR33910">
    <property type="entry name" value="PROTEIN TRANSLOCASE SUBUNIT SECE"/>
    <property type="match status" value="1"/>
</dbReference>
<organism evidence="10 11">
    <name type="scientific">Prosthecodimorpha hirschii</name>
    <dbReference type="NCBI Taxonomy" id="665126"/>
    <lineage>
        <taxon>Bacteria</taxon>
        <taxon>Pseudomonadati</taxon>
        <taxon>Pseudomonadota</taxon>
        <taxon>Alphaproteobacteria</taxon>
        <taxon>Hyphomicrobiales</taxon>
        <taxon>Ancalomicrobiaceae</taxon>
        <taxon>Prosthecodimorpha</taxon>
    </lineage>
</organism>
<keyword evidence="8 9" id="KW-0472">Membrane</keyword>
<dbReference type="InterPro" id="IPR001901">
    <property type="entry name" value="Translocase_SecE/Sec61-g"/>
</dbReference>
<feature type="transmembrane region" description="Helical" evidence="9">
    <location>
        <begin position="29"/>
        <end position="49"/>
    </location>
</feature>
<keyword evidence="4 9" id="KW-0812">Transmembrane</keyword>
<comment type="similarity">
    <text evidence="9">Belongs to the SecE/SEC61-gamma family.</text>
</comment>
<proteinExistence type="inferred from homology"/>
<reference evidence="10 11" key="2">
    <citation type="submission" date="2015-10" db="EMBL/GenBank/DDBJ databases">
        <title>Draft Genome Sequence of Prosthecomicrobium hirschii ATCC 27832.</title>
        <authorList>
            <person name="Daniel J."/>
            <person name="Givan S.A."/>
            <person name="Brun Y.V."/>
            <person name="Brown P.J."/>
        </authorList>
    </citation>
    <scope>NUCLEOTIDE SEQUENCE [LARGE SCALE GENOMIC DNA]</scope>
    <source>
        <strain evidence="10 11">16</strain>
    </source>
</reference>
<evidence type="ECO:0000256" key="6">
    <source>
        <dbReference type="ARBA" id="ARBA00022989"/>
    </source>
</evidence>
<dbReference type="GO" id="GO:0043952">
    <property type="term" value="P:protein transport by the Sec complex"/>
    <property type="evidence" value="ECO:0007669"/>
    <property type="project" value="UniProtKB-UniRule"/>
</dbReference>
<keyword evidence="2 9" id="KW-0813">Transport</keyword>
<dbReference type="GO" id="GO:0008320">
    <property type="term" value="F:protein transmembrane transporter activity"/>
    <property type="evidence" value="ECO:0007669"/>
    <property type="project" value="UniProtKB-UniRule"/>
</dbReference>
<dbReference type="EMBL" id="LJYW01000001">
    <property type="protein sequence ID" value="KPL51495.1"/>
    <property type="molecule type" value="Genomic_DNA"/>
</dbReference>
<evidence type="ECO:0000256" key="3">
    <source>
        <dbReference type="ARBA" id="ARBA00022475"/>
    </source>
</evidence>
<dbReference type="GO" id="GO:0005886">
    <property type="term" value="C:plasma membrane"/>
    <property type="evidence" value="ECO:0007669"/>
    <property type="project" value="UniProtKB-SubCell"/>
</dbReference>
<dbReference type="PANTHER" id="PTHR33910:SF1">
    <property type="entry name" value="PROTEIN TRANSLOCASE SUBUNIT SECE"/>
    <property type="match status" value="1"/>
</dbReference>
<evidence type="ECO:0000313" key="10">
    <source>
        <dbReference type="EMBL" id="KPL51495.1"/>
    </source>
</evidence>
<dbReference type="STRING" id="665126.ABB55_03980"/>
<reference evidence="10 11" key="1">
    <citation type="submission" date="2015-09" db="EMBL/GenBank/DDBJ databases">
        <authorList>
            <person name="Jackson K.R."/>
            <person name="Lunt B.L."/>
            <person name="Fisher J.N.B."/>
            <person name="Gardner A.V."/>
            <person name="Bailey M.E."/>
            <person name="Deus L.M."/>
            <person name="Earl A.S."/>
            <person name="Gibby P.D."/>
            <person name="Hartmann K.A."/>
            <person name="Liu J.E."/>
            <person name="Manci A.M."/>
            <person name="Nielsen D.A."/>
            <person name="Solomon M.B."/>
            <person name="Breakwell D.P."/>
            <person name="Burnett S.H."/>
            <person name="Grose J.H."/>
        </authorList>
    </citation>
    <scope>NUCLEOTIDE SEQUENCE [LARGE SCALE GENOMIC DNA]</scope>
    <source>
        <strain evidence="10 11">16</strain>
    </source>
</reference>
<sequence length="65" mass="7248">MAKTNPFMFLQQVRDEVAKVTWPTRNETAITTVMVFVMATIAAIFFLVADQVMGWAVSLILGLGR</sequence>
<dbReference type="Gene3D" id="1.20.5.1030">
    <property type="entry name" value="Preprotein translocase secy subunit"/>
    <property type="match status" value="1"/>
</dbReference>
<dbReference type="HAMAP" id="MF_00422">
    <property type="entry name" value="SecE"/>
    <property type="match status" value="1"/>
</dbReference>
<dbReference type="GO" id="GO:0006605">
    <property type="term" value="P:protein targeting"/>
    <property type="evidence" value="ECO:0007669"/>
    <property type="project" value="UniProtKB-UniRule"/>
</dbReference>
<dbReference type="AlphaFoldDB" id="A0A0P6VHK5"/>
<comment type="function">
    <text evidence="9">Essential subunit of the Sec protein translocation channel SecYEG. Clamps together the 2 halves of SecY. May contact the channel plug during translocation.</text>
</comment>
<evidence type="ECO:0000313" key="11">
    <source>
        <dbReference type="Proteomes" id="UP000048984"/>
    </source>
</evidence>
<dbReference type="NCBIfam" id="TIGR00964">
    <property type="entry name" value="secE_bact"/>
    <property type="match status" value="1"/>
</dbReference>
<evidence type="ECO:0000256" key="2">
    <source>
        <dbReference type="ARBA" id="ARBA00022448"/>
    </source>
</evidence>
<gene>
    <name evidence="9" type="primary">secE</name>
    <name evidence="10" type="ORF">ABB55_03980</name>
</gene>
<dbReference type="InterPro" id="IPR005807">
    <property type="entry name" value="SecE_bac"/>
</dbReference>
<comment type="subcellular location">
    <subcellularLocation>
        <location evidence="9">Cell membrane</location>
        <topology evidence="9">Single-pass membrane protein</topology>
    </subcellularLocation>
    <subcellularLocation>
        <location evidence="1">Membrane</location>
    </subcellularLocation>
</comment>
<keyword evidence="11" id="KW-1185">Reference proteome</keyword>
<evidence type="ECO:0000256" key="4">
    <source>
        <dbReference type="ARBA" id="ARBA00022692"/>
    </source>
</evidence>
<comment type="caution">
    <text evidence="10">The sequence shown here is derived from an EMBL/GenBank/DDBJ whole genome shotgun (WGS) entry which is preliminary data.</text>
</comment>
<evidence type="ECO:0000256" key="8">
    <source>
        <dbReference type="ARBA" id="ARBA00023136"/>
    </source>
</evidence>
<dbReference type="Pfam" id="PF00584">
    <property type="entry name" value="SecE"/>
    <property type="match status" value="1"/>
</dbReference>
<keyword evidence="7 9" id="KW-0811">Translocation</keyword>
<comment type="subunit">
    <text evidence="9">Component of the Sec protein translocase complex. Heterotrimer consisting of SecY, SecE and SecG subunits. The heterotrimers can form oligomers, although 1 heterotrimer is thought to be able to translocate proteins. Interacts with the ribosome. Interacts with SecDF, and other proteins may be involved. Interacts with SecA.</text>
</comment>
<name>A0A0P6VHK5_9HYPH</name>
<dbReference type="Proteomes" id="UP000048984">
    <property type="component" value="Unassembled WGS sequence"/>
</dbReference>
<keyword evidence="3 9" id="KW-1003">Cell membrane</keyword>
<protein>
    <recommendedName>
        <fullName evidence="9">Protein translocase subunit SecE</fullName>
    </recommendedName>
</protein>
<dbReference type="GO" id="GO:0065002">
    <property type="term" value="P:intracellular protein transmembrane transport"/>
    <property type="evidence" value="ECO:0007669"/>
    <property type="project" value="UniProtKB-UniRule"/>
</dbReference>
<evidence type="ECO:0000256" key="7">
    <source>
        <dbReference type="ARBA" id="ARBA00023010"/>
    </source>
</evidence>